<organism evidence="1 2">
    <name type="scientific">Leminorella grimontii</name>
    <dbReference type="NCBI Taxonomy" id="82981"/>
    <lineage>
        <taxon>Bacteria</taxon>
        <taxon>Pseudomonadati</taxon>
        <taxon>Pseudomonadota</taxon>
        <taxon>Gammaproteobacteria</taxon>
        <taxon>Enterobacterales</taxon>
        <taxon>Budviciaceae</taxon>
        <taxon>Leminorella</taxon>
    </lineage>
</organism>
<proteinExistence type="predicted"/>
<dbReference type="AlphaFoldDB" id="A0AAV5MYJ5"/>
<protein>
    <submittedName>
        <fullName evidence="1">Phage N-6-adenine-methyltransferase</fullName>
    </submittedName>
</protein>
<dbReference type="GO" id="GO:0009007">
    <property type="term" value="F:site-specific DNA-methyltransferase (adenine-specific) activity"/>
    <property type="evidence" value="ECO:0007669"/>
    <property type="project" value="InterPro"/>
</dbReference>
<sequence>MIDFSETEYFQQINRQRKKKSHYLKDVGDQWCTPDALFWAIDALYGPLVLDLFSDGENSKCPYFYTIEDNALTKDWAAKLDEAKGAAFANPPYSRSKQYKGQYITGMSHIMRHTLEQRDKGGRYVYLVKVATAEEWWPAEQIDHVAFIRGRIPFELPKWFVAANNKQAVTTASFGIAVLVFDKAWQGPKISYLYRDDLLSMGNEIMKKKDNQQNERAEYPAWLIDKDISNGLIQTPSAICNQSILP</sequence>
<keyword evidence="2" id="KW-1185">Reference proteome</keyword>
<dbReference type="Proteomes" id="UP001058124">
    <property type="component" value="Unassembled WGS sequence"/>
</dbReference>
<dbReference type="EMBL" id="BRLH01000001">
    <property type="protein sequence ID" value="GKX54928.1"/>
    <property type="molecule type" value="Genomic_DNA"/>
</dbReference>
<comment type="caution">
    <text evidence="1">The sequence shown here is derived from an EMBL/GenBank/DDBJ whole genome shotgun (WGS) entry which is preliminary data.</text>
</comment>
<dbReference type="GO" id="GO:0009307">
    <property type="term" value="P:DNA restriction-modification system"/>
    <property type="evidence" value="ECO:0007669"/>
    <property type="project" value="InterPro"/>
</dbReference>
<evidence type="ECO:0000313" key="1">
    <source>
        <dbReference type="EMBL" id="GKX54928.1"/>
    </source>
</evidence>
<evidence type="ECO:0000313" key="2">
    <source>
        <dbReference type="Proteomes" id="UP001058124"/>
    </source>
</evidence>
<dbReference type="InterPro" id="IPR008593">
    <property type="entry name" value="Dam_MeTrfase"/>
</dbReference>
<name>A0AAV5MYJ5_9GAMM</name>
<dbReference type="Pfam" id="PF05869">
    <property type="entry name" value="Dam"/>
    <property type="match status" value="1"/>
</dbReference>
<accession>A0AAV5MYJ5</accession>
<dbReference type="RefSeq" id="WP_071783260.1">
    <property type="nucleotide sequence ID" value="NZ_BRLH01000001.1"/>
</dbReference>
<dbReference type="NCBIfam" id="TIGR01712">
    <property type="entry name" value="phage_N6A_met"/>
    <property type="match status" value="1"/>
</dbReference>
<dbReference type="GO" id="GO:0003677">
    <property type="term" value="F:DNA binding"/>
    <property type="evidence" value="ECO:0007669"/>
    <property type="project" value="InterPro"/>
</dbReference>
<gene>
    <name evidence="1" type="ORF">SOASR030_10400</name>
</gene>
<reference evidence="1" key="1">
    <citation type="submission" date="2022-06" db="EMBL/GenBank/DDBJ databases">
        <title>Draft genome sequences of Leminorella grimontii str. JCM5902.</title>
        <authorList>
            <person name="Wakabayashi Y."/>
            <person name="Kojima K."/>
        </authorList>
    </citation>
    <scope>NUCLEOTIDE SEQUENCE</scope>
    <source>
        <strain evidence="1">JCM 5902</strain>
    </source>
</reference>